<gene>
    <name evidence="2" type="ORF">DGAL_LOCUS6260</name>
</gene>
<reference evidence="2" key="1">
    <citation type="submission" date="2021-11" db="EMBL/GenBank/DDBJ databases">
        <authorList>
            <person name="Schell T."/>
        </authorList>
    </citation>
    <scope>NUCLEOTIDE SEQUENCE</scope>
    <source>
        <strain evidence="2">M5</strain>
    </source>
</reference>
<feature type="domain" description="Ig-like" evidence="1">
    <location>
        <begin position="46"/>
        <end position="134"/>
    </location>
</feature>
<dbReference type="AlphaFoldDB" id="A0A8J2RFS3"/>
<dbReference type="OrthoDB" id="10015491at2759"/>
<dbReference type="Gene3D" id="2.60.40.10">
    <property type="entry name" value="Immunoglobulins"/>
    <property type="match status" value="1"/>
</dbReference>
<dbReference type="Pfam" id="PF07686">
    <property type="entry name" value="V-set"/>
    <property type="match status" value="1"/>
</dbReference>
<dbReference type="InterPro" id="IPR007110">
    <property type="entry name" value="Ig-like_dom"/>
</dbReference>
<dbReference type="FunFam" id="2.60.40.10:FF:000437">
    <property type="entry name" value="Beat-IIIc, isoform A"/>
    <property type="match status" value="1"/>
</dbReference>
<comment type="caution">
    <text evidence="2">The sequence shown here is derived from an EMBL/GenBank/DDBJ whole genome shotgun (WGS) entry which is preliminary data.</text>
</comment>
<dbReference type="SUPFAM" id="SSF48726">
    <property type="entry name" value="Immunoglobulin"/>
    <property type="match status" value="1"/>
</dbReference>
<dbReference type="Proteomes" id="UP000789390">
    <property type="component" value="Unassembled WGS sequence"/>
</dbReference>
<sequence length="344" mass="38146">MLSAATDWLRLNSIKCYSILMIANFLVVANGLKLLQVSIPPLKLTGQNARLACLYDLEGDALYSIKWYKGGREFFRYVQRDQPPMQVFPVDGVTVDKSQSDQFQVTLLQLTVASAGRYKCEVSVDAPSFQTSFSTVEMNIVALPEFGPRINSKGILYFDSINSAGGKNNNNHHHRSHHSYYSRRTSSVDDQIDDDEIQINCTSNRSKPAAELHWYVNGFKVNGDNLIEYAPFIDDDVNNNSTMLETAVLGLVWKLPSAGVQGEMITDAAAIVFNCTAAVGSVYWSSTSLTLSPEPGSGINVKSRPMLMYHGSHLSADALPTTRKSTSMLISLLFILINYTAHYY</sequence>
<name>A0A8J2RFS3_9CRUS</name>
<dbReference type="PROSITE" id="PS50835">
    <property type="entry name" value="IG_LIKE"/>
    <property type="match status" value="1"/>
</dbReference>
<proteinExistence type="predicted"/>
<evidence type="ECO:0000313" key="3">
    <source>
        <dbReference type="Proteomes" id="UP000789390"/>
    </source>
</evidence>
<keyword evidence="3" id="KW-1185">Reference proteome</keyword>
<organism evidence="2 3">
    <name type="scientific">Daphnia galeata</name>
    <dbReference type="NCBI Taxonomy" id="27404"/>
    <lineage>
        <taxon>Eukaryota</taxon>
        <taxon>Metazoa</taxon>
        <taxon>Ecdysozoa</taxon>
        <taxon>Arthropoda</taxon>
        <taxon>Crustacea</taxon>
        <taxon>Branchiopoda</taxon>
        <taxon>Diplostraca</taxon>
        <taxon>Cladocera</taxon>
        <taxon>Anomopoda</taxon>
        <taxon>Daphniidae</taxon>
        <taxon>Daphnia</taxon>
    </lineage>
</organism>
<accession>A0A8J2RFS3</accession>
<dbReference type="EMBL" id="CAKKLH010000112">
    <property type="protein sequence ID" value="CAH0103678.1"/>
    <property type="molecule type" value="Genomic_DNA"/>
</dbReference>
<evidence type="ECO:0000259" key="1">
    <source>
        <dbReference type="PROSITE" id="PS50835"/>
    </source>
</evidence>
<dbReference type="PANTHER" id="PTHR21261">
    <property type="entry name" value="BEAT PROTEIN"/>
    <property type="match status" value="1"/>
</dbReference>
<protein>
    <recommendedName>
        <fullName evidence="1">Ig-like domain-containing protein</fullName>
    </recommendedName>
</protein>
<evidence type="ECO:0000313" key="2">
    <source>
        <dbReference type="EMBL" id="CAH0103678.1"/>
    </source>
</evidence>
<dbReference type="InterPro" id="IPR013783">
    <property type="entry name" value="Ig-like_fold"/>
</dbReference>
<dbReference type="PANTHER" id="PTHR21261:SF15">
    <property type="entry name" value="BEATEN PATH IIIA, ISOFORM D-RELATED"/>
    <property type="match status" value="1"/>
</dbReference>
<dbReference type="InterPro" id="IPR013106">
    <property type="entry name" value="Ig_V-set"/>
</dbReference>
<dbReference type="InterPro" id="IPR036179">
    <property type="entry name" value="Ig-like_dom_sf"/>
</dbReference>